<evidence type="ECO:0000313" key="2">
    <source>
        <dbReference type="Proteomes" id="UP000299102"/>
    </source>
</evidence>
<sequence>MSINDCCRFYSKAASPLPLLCPLCRDTARLDASPAHVSMRLCSARCVSFHRSACRTAFRFRSRLHPKFAPGLNPKLPPSSLTFQFLIFISGPVS</sequence>
<comment type="caution">
    <text evidence="1">The sequence shown here is derived from an EMBL/GenBank/DDBJ whole genome shotgun (WGS) entry which is preliminary data.</text>
</comment>
<reference evidence="1 2" key="1">
    <citation type="journal article" date="2019" name="Commun. Biol.">
        <title>The bagworm genome reveals a unique fibroin gene that provides high tensile strength.</title>
        <authorList>
            <person name="Kono N."/>
            <person name="Nakamura H."/>
            <person name="Ohtoshi R."/>
            <person name="Tomita M."/>
            <person name="Numata K."/>
            <person name="Arakawa K."/>
        </authorList>
    </citation>
    <scope>NUCLEOTIDE SEQUENCE [LARGE SCALE GENOMIC DNA]</scope>
</reference>
<keyword evidence="2" id="KW-1185">Reference proteome</keyword>
<name>A0A4C1VD71_EUMVA</name>
<gene>
    <name evidence="1" type="ORF">EVAR_23143_1</name>
</gene>
<dbReference type="AlphaFoldDB" id="A0A4C1VD71"/>
<proteinExistence type="predicted"/>
<protein>
    <submittedName>
        <fullName evidence="1">Uncharacterized protein</fullName>
    </submittedName>
</protein>
<organism evidence="1 2">
    <name type="scientific">Eumeta variegata</name>
    <name type="common">Bagworm moth</name>
    <name type="synonym">Eumeta japonica</name>
    <dbReference type="NCBI Taxonomy" id="151549"/>
    <lineage>
        <taxon>Eukaryota</taxon>
        <taxon>Metazoa</taxon>
        <taxon>Ecdysozoa</taxon>
        <taxon>Arthropoda</taxon>
        <taxon>Hexapoda</taxon>
        <taxon>Insecta</taxon>
        <taxon>Pterygota</taxon>
        <taxon>Neoptera</taxon>
        <taxon>Endopterygota</taxon>
        <taxon>Lepidoptera</taxon>
        <taxon>Glossata</taxon>
        <taxon>Ditrysia</taxon>
        <taxon>Tineoidea</taxon>
        <taxon>Psychidae</taxon>
        <taxon>Oiketicinae</taxon>
        <taxon>Eumeta</taxon>
    </lineage>
</organism>
<dbReference type="EMBL" id="BGZK01000311">
    <property type="protein sequence ID" value="GBP35894.1"/>
    <property type="molecule type" value="Genomic_DNA"/>
</dbReference>
<accession>A0A4C1VD71</accession>
<evidence type="ECO:0000313" key="1">
    <source>
        <dbReference type="EMBL" id="GBP35894.1"/>
    </source>
</evidence>
<dbReference type="Proteomes" id="UP000299102">
    <property type="component" value="Unassembled WGS sequence"/>
</dbReference>